<dbReference type="InterPro" id="IPR003593">
    <property type="entry name" value="AAA+_ATPase"/>
</dbReference>
<organism evidence="10 11">
    <name type="scientific">Corynebacterium xerosis</name>
    <dbReference type="NCBI Taxonomy" id="1725"/>
    <lineage>
        <taxon>Bacteria</taxon>
        <taxon>Bacillati</taxon>
        <taxon>Actinomycetota</taxon>
        <taxon>Actinomycetes</taxon>
        <taxon>Mycobacteriales</taxon>
        <taxon>Corynebacteriaceae</taxon>
        <taxon>Corynebacterium</taxon>
    </lineage>
</organism>
<dbReference type="InterPro" id="IPR011527">
    <property type="entry name" value="ABC1_TM_dom"/>
</dbReference>
<accession>A0ABV3UU49</accession>
<keyword evidence="5 7" id="KW-1133">Transmembrane helix</keyword>
<evidence type="ECO:0000256" key="6">
    <source>
        <dbReference type="ARBA" id="ARBA00023136"/>
    </source>
</evidence>
<keyword evidence="11" id="KW-1185">Reference proteome</keyword>
<evidence type="ECO:0000256" key="7">
    <source>
        <dbReference type="SAM" id="Phobius"/>
    </source>
</evidence>
<dbReference type="SUPFAM" id="SSF52540">
    <property type="entry name" value="P-loop containing nucleoside triphosphate hydrolases"/>
    <property type="match status" value="1"/>
</dbReference>
<evidence type="ECO:0000256" key="4">
    <source>
        <dbReference type="ARBA" id="ARBA00022840"/>
    </source>
</evidence>
<feature type="transmembrane region" description="Helical" evidence="7">
    <location>
        <begin position="165"/>
        <end position="183"/>
    </location>
</feature>
<dbReference type="CDD" id="cd07346">
    <property type="entry name" value="ABC_6TM_exporters"/>
    <property type="match status" value="1"/>
</dbReference>
<comment type="caution">
    <text evidence="10">The sequence shown here is derived from an EMBL/GenBank/DDBJ whole genome shotgun (WGS) entry which is preliminary data.</text>
</comment>
<evidence type="ECO:0000256" key="1">
    <source>
        <dbReference type="ARBA" id="ARBA00004651"/>
    </source>
</evidence>
<dbReference type="Gene3D" id="3.40.50.300">
    <property type="entry name" value="P-loop containing nucleotide triphosphate hydrolases"/>
    <property type="match status" value="1"/>
</dbReference>
<proteinExistence type="predicted"/>
<keyword evidence="6 7" id="KW-0472">Membrane</keyword>
<dbReference type="Pfam" id="PF00664">
    <property type="entry name" value="ABC_membrane"/>
    <property type="match status" value="1"/>
</dbReference>
<evidence type="ECO:0000259" key="8">
    <source>
        <dbReference type="PROSITE" id="PS50893"/>
    </source>
</evidence>
<evidence type="ECO:0000256" key="5">
    <source>
        <dbReference type="ARBA" id="ARBA00022989"/>
    </source>
</evidence>
<keyword evidence="4 10" id="KW-0067">ATP-binding</keyword>
<reference evidence="10 11" key="1">
    <citation type="journal article" date="2024" name="Fungal Genet. Biol.">
        <title>The porcine skin microbiome exhibits broad fungal antagonism.</title>
        <authorList>
            <person name="De La Cruz K.F."/>
            <person name="Townsend E.C."/>
            <person name="Alex Cheong J.Z."/>
            <person name="Salamzade R."/>
            <person name="Liu A."/>
            <person name="Sandstrom S."/>
            <person name="Davila E."/>
            <person name="Huang L."/>
            <person name="Xu K.H."/>
            <person name="Wu S.Y."/>
            <person name="Meudt J.J."/>
            <person name="Shanmuganayagam D."/>
            <person name="Gibson A.L.F."/>
            <person name="Kalan L.R."/>
        </authorList>
    </citation>
    <scope>NUCLEOTIDE SEQUENCE [LARGE SCALE GENOMIC DNA]</scope>
    <source>
        <strain evidence="10 11">LK2569</strain>
    </source>
</reference>
<dbReference type="Proteomes" id="UP001558353">
    <property type="component" value="Unassembled WGS sequence"/>
</dbReference>
<dbReference type="InterPro" id="IPR003439">
    <property type="entry name" value="ABC_transporter-like_ATP-bd"/>
</dbReference>
<feature type="transmembrane region" description="Helical" evidence="7">
    <location>
        <begin position="189"/>
        <end position="208"/>
    </location>
</feature>
<name>A0ABV3UU49_9CORY</name>
<dbReference type="EMBL" id="JAYWMA010000004">
    <property type="protein sequence ID" value="MEX3528416.1"/>
    <property type="molecule type" value="Genomic_DNA"/>
</dbReference>
<dbReference type="PROSITE" id="PS50893">
    <property type="entry name" value="ABC_TRANSPORTER_2"/>
    <property type="match status" value="1"/>
</dbReference>
<dbReference type="InterPro" id="IPR039421">
    <property type="entry name" value="Type_1_exporter"/>
</dbReference>
<feature type="transmembrane region" description="Helical" evidence="7">
    <location>
        <begin position="89"/>
        <end position="112"/>
    </location>
</feature>
<feature type="domain" description="ABC transporter" evidence="8">
    <location>
        <begin position="362"/>
        <end position="595"/>
    </location>
</feature>
<feature type="transmembrane region" description="Helical" evidence="7">
    <location>
        <begin position="46"/>
        <end position="69"/>
    </location>
</feature>
<feature type="domain" description="ABC transmembrane type-1" evidence="9">
    <location>
        <begin position="51"/>
        <end position="332"/>
    </location>
</feature>
<evidence type="ECO:0000259" key="9">
    <source>
        <dbReference type="PROSITE" id="PS50929"/>
    </source>
</evidence>
<dbReference type="InterPro" id="IPR036640">
    <property type="entry name" value="ABC1_TM_sf"/>
</dbReference>
<dbReference type="GO" id="GO:0005524">
    <property type="term" value="F:ATP binding"/>
    <property type="evidence" value="ECO:0007669"/>
    <property type="project" value="UniProtKB-KW"/>
</dbReference>
<dbReference type="InterPro" id="IPR027417">
    <property type="entry name" value="P-loop_NTPase"/>
</dbReference>
<keyword evidence="2 7" id="KW-0812">Transmembrane</keyword>
<dbReference type="PROSITE" id="PS50929">
    <property type="entry name" value="ABC_TM1F"/>
    <property type="match status" value="1"/>
</dbReference>
<protein>
    <submittedName>
        <fullName evidence="10">ABC transporter ATP-binding protein</fullName>
    </submittedName>
</protein>
<evidence type="ECO:0000313" key="10">
    <source>
        <dbReference type="EMBL" id="MEX3528416.1"/>
    </source>
</evidence>
<comment type="subcellular location">
    <subcellularLocation>
        <location evidence="1">Cell membrane</location>
        <topology evidence="1">Multi-pass membrane protein</topology>
    </subcellularLocation>
</comment>
<evidence type="ECO:0000256" key="2">
    <source>
        <dbReference type="ARBA" id="ARBA00022692"/>
    </source>
</evidence>
<keyword evidence="3" id="KW-0547">Nucleotide-binding</keyword>
<dbReference type="PANTHER" id="PTHR43394">
    <property type="entry name" value="ATP-DEPENDENT PERMEASE MDL1, MITOCHONDRIAL"/>
    <property type="match status" value="1"/>
</dbReference>
<evidence type="ECO:0000313" key="11">
    <source>
        <dbReference type="Proteomes" id="UP001558353"/>
    </source>
</evidence>
<evidence type="ECO:0000256" key="3">
    <source>
        <dbReference type="ARBA" id="ARBA00022741"/>
    </source>
</evidence>
<dbReference type="Gene3D" id="1.20.1560.10">
    <property type="entry name" value="ABC transporter type 1, transmembrane domain"/>
    <property type="match status" value="1"/>
</dbReference>
<dbReference type="RefSeq" id="WP_368522266.1">
    <property type="nucleotide sequence ID" value="NZ_JAYWMA010000004.1"/>
</dbReference>
<feature type="transmembrane region" description="Helical" evidence="7">
    <location>
        <begin position="279"/>
        <end position="296"/>
    </location>
</feature>
<dbReference type="Pfam" id="PF00005">
    <property type="entry name" value="ABC_tran"/>
    <property type="match status" value="1"/>
</dbReference>
<dbReference type="PANTHER" id="PTHR43394:SF1">
    <property type="entry name" value="ATP-BINDING CASSETTE SUB-FAMILY B MEMBER 10, MITOCHONDRIAL"/>
    <property type="match status" value="1"/>
</dbReference>
<gene>
    <name evidence="10" type="ORF">VVR64_04955</name>
</gene>
<dbReference type="SUPFAM" id="SSF90123">
    <property type="entry name" value="ABC transporter transmembrane region"/>
    <property type="match status" value="1"/>
</dbReference>
<sequence>MNQLTQHLRPTFGADSRDAAMTADRFPVAGAGETLRHLRTLVRGRGLRLSVAVAVLIAAAWCGVLVPKLMGGIVDVVADGGTRGDIGELALRMVLAAIGSGVLSAIGFKLVARLAETAIADLREDMVGTALGLPVARVERAGAGDVVSRATDDVAQVSAAVTQTLPIAAGALFTVLVSIAGVGSVDWRFMAAFLVVAPVHVLAVRGYLRTAPAVFAAERGAMAERARMVLSTIHGLPAVRAFGLAALRRLGIAEWSWKVVRHGVDARITHNIIMARMHFAEYLGMASTLVLGFYLVQAGHTTIGGATAAMLLFMRLFAPLTRMVMVLDVAQSGATSLTRIVGVLRERRPEHADADPDPAAGVDLRGVSFSYGRGSAVDDVDLTIAPGETVALVGSSGAGKSTVAAIVAGLRIADSGTVMVGGHDLTVDAEAARGRTVALVTQEVHVFEGTLRDDLTLAAPDADDAAVLEAIERVGGSSWFGRLPDGLDTIVGIGGHRLDPVAAQQVALARVLLSDPPVVVLDEATAEAGSAGADSLAEAANEVTRGRTALIVAHRLDQAAAADRVVVMDDGRIVESGPHADLVAARGRYATLWGAWSEGRRKQA</sequence>
<dbReference type="SMART" id="SM00382">
    <property type="entry name" value="AAA"/>
    <property type="match status" value="1"/>
</dbReference>